<evidence type="ECO:0000256" key="1">
    <source>
        <dbReference type="ARBA" id="ARBA00004123"/>
    </source>
</evidence>
<dbReference type="GeneID" id="113394962"/>
<evidence type="ECO:0000259" key="9">
    <source>
        <dbReference type="PROSITE" id="PS50006"/>
    </source>
</evidence>
<accession>A0A8B8HV67</accession>
<evidence type="ECO:0000256" key="4">
    <source>
        <dbReference type="ARBA" id="ARBA00022763"/>
    </source>
</evidence>
<evidence type="ECO:0000256" key="7">
    <source>
        <dbReference type="ARBA" id="ARBA00044757"/>
    </source>
</evidence>
<protein>
    <submittedName>
        <fullName evidence="11">Nibrin</fullName>
    </submittedName>
</protein>
<feature type="domain" description="FHA" evidence="9">
    <location>
        <begin position="21"/>
        <end position="74"/>
    </location>
</feature>
<dbReference type="SUPFAM" id="SSF49879">
    <property type="entry name" value="SMAD/FHA domain"/>
    <property type="match status" value="1"/>
</dbReference>
<sequence length="617" mass="69576">MWHLTSENDKRIIFVLSGKNVTIGRSLDGQNCNFAITDDPSISRKHATLLILEGVLYLEDLGSKYGTFVNNSDKIEHNKMLKLSCNDVIKFGKMNCVWKAQKINLITCTSTMKGENLQSLKNILTTVGGIIKNEWDETCEYLTMPAITLTIKVVLALVQNSHIVTIDYWNKCVDAVNNNTALPNPSNFIPQILESTLNKESVSFLPSKDRSSLFTSKKVIFFSRRQLELYKMVLTKSSATALLLSESKMTKSALCDEDVIVIQYTFSSSSQETQAQRDQINDIIEYLKNKGKRVVADAEIGLAILYCSTSKYCNPSFNFSSEVVKQLPCQNNNKNVLAPESQDSSEDLCKKENLLIDESLTPTNNQSFNNDNSNNTSKRKLSDDDNIANTRNLPKKFATDTFSKLSLSNSKKRQSEFNDLENPSKKIAVANNKDDDDMFNFVKNDNCKNIGENSFKKKLSLSKPMKRKHSTDNEEEDLFNFVNKENKKTALDKPSNSNSDSVQDTSHSHTNIFKTSKVIDDRFDISALRGSKLKELMLISSNTPCYKYIKKEEVTELDDKFGSIDLGSASLIVRKDLIVKREHIQVPLSPDNGLKNFKKFKKVWPSKMQVTVVSTSA</sequence>
<dbReference type="Proteomes" id="UP001652626">
    <property type="component" value="Chromosome 9"/>
</dbReference>
<dbReference type="OrthoDB" id="552194at2759"/>
<dbReference type="GO" id="GO:0030870">
    <property type="term" value="C:Mre11 complex"/>
    <property type="evidence" value="ECO:0007669"/>
    <property type="project" value="InterPro"/>
</dbReference>
<evidence type="ECO:0000256" key="5">
    <source>
        <dbReference type="ARBA" id="ARBA00023204"/>
    </source>
</evidence>
<keyword evidence="6" id="KW-0539">Nucleus</keyword>
<dbReference type="OMA" id="KFKKVWP"/>
<dbReference type="Gene3D" id="3.40.50.10190">
    <property type="entry name" value="BRCT domain"/>
    <property type="match status" value="1"/>
</dbReference>
<keyword evidence="10" id="KW-1185">Reference proteome</keyword>
<feature type="compositionally biased region" description="Low complexity" evidence="8">
    <location>
        <begin position="361"/>
        <end position="376"/>
    </location>
</feature>
<dbReference type="InterPro" id="IPR043014">
    <property type="entry name" value="Nibrin_BRCT2_sf"/>
</dbReference>
<dbReference type="Pfam" id="PF16508">
    <property type="entry name" value="NIBRIN_BRCT_II"/>
    <property type="match status" value="1"/>
</dbReference>
<keyword evidence="4" id="KW-0227">DNA damage</keyword>
<comment type="similarity">
    <text evidence="7">Belongs to the Nibrin family.</text>
</comment>
<dbReference type="Gene3D" id="2.60.200.20">
    <property type="match status" value="1"/>
</dbReference>
<dbReference type="AlphaFoldDB" id="A0A8B8HV67"/>
<dbReference type="InterPro" id="IPR040227">
    <property type="entry name" value="Nibrin-rel"/>
</dbReference>
<dbReference type="PANTHER" id="PTHR12162:SF0">
    <property type="entry name" value="NIBRIN"/>
    <property type="match status" value="1"/>
</dbReference>
<proteinExistence type="inferred from homology"/>
<name>A0A8B8HV67_VANTA</name>
<organism evidence="10 11">
    <name type="scientific">Vanessa tameamea</name>
    <name type="common">Kamehameha butterfly</name>
    <dbReference type="NCBI Taxonomy" id="334116"/>
    <lineage>
        <taxon>Eukaryota</taxon>
        <taxon>Metazoa</taxon>
        <taxon>Ecdysozoa</taxon>
        <taxon>Arthropoda</taxon>
        <taxon>Hexapoda</taxon>
        <taxon>Insecta</taxon>
        <taxon>Pterygota</taxon>
        <taxon>Neoptera</taxon>
        <taxon>Endopterygota</taxon>
        <taxon>Lepidoptera</taxon>
        <taxon>Glossata</taxon>
        <taxon>Ditrysia</taxon>
        <taxon>Papilionoidea</taxon>
        <taxon>Nymphalidae</taxon>
        <taxon>Nymphalinae</taxon>
        <taxon>Vanessa</taxon>
    </lineage>
</organism>
<evidence type="ECO:0000256" key="6">
    <source>
        <dbReference type="ARBA" id="ARBA00023242"/>
    </source>
</evidence>
<gene>
    <name evidence="11" type="primary">Nbs</name>
</gene>
<dbReference type="Pfam" id="PF00498">
    <property type="entry name" value="FHA"/>
    <property type="match status" value="1"/>
</dbReference>
<keyword evidence="5" id="KW-0234">DNA repair</keyword>
<dbReference type="InterPro" id="IPR036420">
    <property type="entry name" value="BRCT_dom_sf"/>
</dbReference>
<evidence type="ECO:0000256" key="8">
    <source>
        <dbReference type="SAM" id="MobiDB-lite"/>
    </source>
</evidence>
<dbReference type="GO" id="GO:0003684">
    <property type="term" value="F:damaged DNA binding"/>
    <property type="evidence" value="ECO:0007669"/>
    <property type="project" value="TreeGrafter"/>
</dbReference>
<dbReference type="InterPro" id="IPR032429">
    <property type="entry name" value="Nibrin_BRCT2"/>
</dbReference>
<dbReference type="PROSITE" id="PS50006">
    <property type="entry name" value="FHA_DOMAIN"/>
    <property type="match status" value="1"/>
</dbReference>
<dbReference type="InterPro" id="IPR008984">
    <property type="entry name" value="SMAD_FHA_dom_sf"/>
</dbReference>
<dbReference type="Gene3D" id="3.40.50.10980">
    <property type="entry name" value="Nibrin, BRCT2 domain"/>
    <property type="match status" value="1"/>
</dbReference>
<dbReference type="GO" id="GO:0000724">
    <property type="term" value="P:double-strand break repair via homologous recombination"/>
    <property type="evidence" value="ECO:0007669"/>
    <property type="project" value="TreeGrafter"/>
</dbReference>
<dbReference type="CDD" id="cd17741">
    <property type="entry name" value="BRCT_nibrin"/>
    <property type="match status" value="1"/>
</dbReference>
<comment type="subcellular location">
    <subcellularLocation>
        <location evidence="2">Chromosome</location>
    </subcellularLocation>
    <subcellularLocation>
        <location evidence="1">Nucleus</location>
    </subcellularLocation>
</comment>
<reference evidence="11" key="1">
    <citation type="submission" date="2025-08" db="UniProtKB">
        <authorList>
            <consortium name="RefSeq"/>
        </authorList>
    </citation>
    <scope>IDENTIFICATION</scope>
    <source>
        <tissue evidence="11">Whole body</tissue>
    </source>
</reference>
<dbReference type="InterPro" id="IPR000253">
    <property type="entry name" value="FHA_dom"/>
</dbReference>
<dbReference type="GO" id="GO:0005694">
    <property type="term" value="C:chromosome"/>
    <property type="evidence" value="ECO:0007669"/>
    <property type="project" value="UniProtKB-SubCell"/>
</dbReference>
<evidence type="ECO:0000256" key="3">
    <source>
        <dbReference type="ARBA" id="ARBA00022454"/>
    </source>
</evidence>
<dbReference type="RefSeq" id="XP_026488247.2">
    <property type="nucleotide sequence ID" value="XM_026632462.2"/>
</dbReference>
<dbReference type="CDD" id="cd22667">
    <property type="entry name" value="FHA_NBN"/>
    <property type="match status" value="1"/>
</dbReference>
<evidence type="ECO:0000256" key="2">
    <source>
        <dbReference type="ARBA" id="ARBA00004286"/>
    </source>
</evidence>
<dbReference type="GO" id="GO:0007095">
    <property type="term" value="P:mitotic G2 DNA damage checkpoint signaling"/>
    <property type="evidence" value="ECO:0007669"/>
    <property type="project" value="InterPro"/>
</dbReference>
<dbReference type="SMART" id="SM00240">
    <property type="entry name" value="FHA"/>
    <property type="match status" value="1"/>
</dbReference>
<dbReference type="PANTHER" id="PTHR12162">
    <property type="entry name" value="NIBRIN-RELATED"/>
    <property type="match status" value="1"/>
</dbReference>
<feature type="region of interest" description="Disordered" evidence="8">
    <location>
        <begin position="360"/>
        <end position="392"/>
    </location>
</feature>
<evidence type="ECO:0000313" key="10">
    <source>
        <dbReference type="Proteomes" id="UP001652626"/>
    </source>
</evidence>
<evidence type="ECO:0000313" key="11">
    <source>
        <dbReference type="RefSeq" id="XP_026488247.2"/>
    </source>
</evidence>
<keyword evidence="3" id="KW-0158">Chromosome</keyword>